<proteinExistence type="predicted"/>
<accession>B2ILA9</accession>
<name>B2ILA9_BEII9</name>
<evidence type="ECO:0000313" key="2">
    <source>
        <dbReference type="EMBL" id="ACB97309.1"/>
    </source>
</evidence>
<geneLocation type="plasmid" evidence="2 3">
    <name>pBIND01</name>
</geneLocation>
<dbReference type="EMBL" id="CP001017">
    <property type="protein sequence ID" value="ACB97309.1"/>
    <property type="molecule type" value="Genomic_DNA"/>
</dbReference>
<evidence type="ECO:0000313" key="3">
    <source>
        <dbReference type="Proteomes" id="UP000001695"/>
    </source>
</evidence>
<dbReference type="AlphaFoldDB" id="B2ILA9"/>
<reference evidence="2 3" key="1">
    <citation type="submission" date="2008-03" db="EMBL/GenBank/DDBJ databases">
        <title>Complete sequence of plasmid1 of Beijerinckia indica subsp. indica ATCC 9039.</title>
        <authorList>
            <consortium name="US DOE Joint Genome Institute"/>
            <person name="Copeland A."/>
            <person name="Lucas S."/>
            <person name="Lapidus A."/>
            <person name="Glavina del Rio T."/>
            <person name="Dalin E."/>
            <person name="Tice H."/>
            <person name="Bruce D."/>
            <person name="Goodwin L."/>
            <person name="Pitluck S."/>
            <person name="LaButti K."/>
            <person name="Schmutz J."/>
            <person name="Larimer F."/>
            <person name="Land M."/>
            <person name="Hauser L."/>
            <person name="Kyrpides N."/>
            <person name="Mikhailova N."/>
            <person name="Dunfield P.F."/>
            <person name="Dedysh S.N."/>
            <person name="Liesack W."/>
            <person name="Saw J.H."/>
            <person name="Alam M."/>
            <person name="Chen Y."/>
            <person name="Murrell J.C."/>
            <person name="Richardson P."/>
        </authorList>
    </citation>
    <scope>NUCLEOTIDE SEQUENCE [LARGE SCALE GENOMIC DNA]</scope>
    <source>
        <strain evidence="3">ATCC 9039 / DSM 1715 / NCIMB 8712</strain>
        <plasmid evidence="2 3">pBIND01</plasmid>
    </source>
</reference>
<sequence length="444" mass="50438">MAKKITDSQLIGELGEAAVRKRFLSMGFQFDLRGRLEAGIDGIAEIMIEGEPTARMIAVQVKSTRAGTYTSETDSGFSYLLNSKDLYYWRTSNLPVILVLYRESDETLFWRPISSQPGVEQRRVTFDKATDALDKAAVDRLAQLTVPKNGFGYYVPPLGGGETALVNLLPIVLPTEMFVASTPLDSKRAIAKLHDQDDPTRFDWTIKGGTFWSFHDPREAVTSAIVDLDQVEAIETCLLAFHEDIDEQHNFAFLLRQTLQHQMRDDLAWDKEGKLFYIRALHENQGRTFHYQSAKNKTHADVVTVAMQPKDPQKVSYVRHHAFVPKFEGMLDQWFLMVSPTYHFTTNGFHRHSHPHALLSGKKRLDNNASLRGQLIMWHRLLSLRDQEQSGLFASEDDGEPPILRFEAPPEIDLPTTVPEDAWGKPKTKIEEPDNQVGLLFDEV</sequence>
<dbReference type="KEGG" id="bid:Bind_3763"/>
<keyword evidence="2" id="KW-0614">Plasmid</keyword>
<feature type="domain" description="DUF4365" evidence="1">
    <location>
        <begin position="13"/>
        <end position="144"/>
    </location>
</feature>
<protein>
    <recommendedName>
        <fullName evidence="1">DUF4365 domain-containing protein</fullName>
    </recommendedName>
</protein>
<dbReference type="Proteomes" id="UP000001695">
    <property type="component" value="Plasmid pBIND01"/>
</dbReference>
<dbReference type="HOGENOM" id="CLU_616691_0_0_5"/>
<organism evidence="2 3">
    <name type="scientific">Beijerinckia indica subsp. indica (strain ATCC 9039 / DSM 1715 / NCIMB 8712)</name>
    <dbReference type="NCBI Taxonomy" id="395963"/>
    <lineage>
        <taxon>Bacteria</taxon>
        <taxon>Pseudomonadati</taxon>
        <taxon>Pseudomonadota</taxon>
        <taxon>Alphaproteobacteria</taxon>
        <taxon>Hyphomicrobiales</taxon>
        <taxon>Beijerinckiaceae</taxon>
        <taxon>Beijerinckia</taxon>
    </lineage>
</organism>
<dbReference type="OrthoDB" id="789223at2"/>
<dbReference type="RefSeq" id="WP_012382922.1">
    <property type="nucleotide sequence ID" value="NC_010580.1"/>
</dbReference>
<keyword evidence="3" id="KW-1185">Reference proteome</keyword>
<gene>
    <name evidence="2" type="ordered locus">Bind_3763</name>
</gene>
<dbReference type="Pfam" id="PF14280">
    <property type="entry name" value="DUF4365"/>
    <property type="match status" value="1"/>
</dbReference>
<evidence type="ECO:0000259" key="1">
    <source>
        <dbReference type="Pfam" id="PF14280"/>
    </source>
</evidence>
<dbReference type="InterPro" id="IPR025375">
    <property type="entry name" value="DUF4365"/>
</dbReference>